<dbReference type="PaxDb" id="214684-Q5KPP9"/>
<dbReference type="HOGENOM" id="CLU_2739941_0_0_1"/>
<dbReference type="RefSeq" id="XP_024512048.1">
    <property type="nucleotide sequence ID" value="XM_024656192.1"/>
</dbReference>
<name>Q5KPP9_CRYD1</name>
<accession>Q5KPP9</accession>
<protein>
    <submittedName>
        <fullName evidence="1">Expressed protein</fullName>
    </submittedName>
</protein>
<keyword evidence="2" id="KW-1185">Reference proteome</keyword>
<evidence type="ECO:0000313" key="1">
    <source>
        <dbReference type="EMBL" id="AAW41325.1"/>
    </source>
</evidence>
<gene>
    <name evidence="1" type="ordered locus">CNA01980</name>
</gene>
<dbReference type="GeneID" id="3253774"/>
<reference evidence="1 2" key="1">
    <citation type="journal article" date="2005" name="Science">
        <title>The genome of the basidiomycetous yeast and human pathogen Cryptococcus neoformans.</title>
        <authorList>
            <person name="Loftus B.J."/>
            <person name="Fung E."/>
            <person name="Roncaglia P."/>
            <person name="Rowley D."/>
            <person name="Amedeo P."/>
            <person name="Bruno D."/>
            <person name="Vamathevan J."/>
            <person name="Miranda M."/>
            <person name="Anderson I.J."/>
            <person name="Fraser J.A."/>
            <person name="Allen J.E."/>
            <person name="Bosdet I.E."/>
            <person name="Brent M.R."/>
            <person name="Chiu R."/>
            <person name="Doering T.L."/>
            <person name="Donlin M.J."/>
            <person name="D'Souza C.A."/>
            <person name="Fox D.S."/>
            <person name="Grinberg V."/>
            <person name="Fu J."/>
            <person name="Fukushima M."/>
            <person name="Haas B.J."/>
            <person name="Huang J.C."/>
            <person name="Janbon G."/>
            <person name="Jones S.J."/>
            <person name="Koo H.L."/>
            <person name="Krzywinski M.I."/>
            <person name="Kwon-Chung J.K."/>
            <person name="Lengeler K.B."/>
            <person name="Maiti R."/>
            <person name="Marra M.A."/>
            <person name="Marra R.E."/>
            <person name="Mathewson C.A."/>
            <person name="Mitchell T.G."/>
            <person name="Pertea M."/>
            <person name="Riggs F.R."/>
            <person name="Salzberg S.L."/>
            <person name="Schein J.E."/>
            <person name="Shvartsbeyn A."/>
            <person name="Shin H."/>
            <person name="Shumway M."/>
            <person name="Specht C.A."/>
            <person name="Suh B.B."/>
            <person name="Tenney A."/>
            <person name="Utterback T.R."/>
            <person name="Wickes B.L."/>
            <person name="Wortman J.R."/>
            <person name="Wye N.H."/>
            <person name="Kronstad J.W."/>
            <person name="Lodge J.K."/>
            <person name="Heitman J."/>
            <person name="Davis R.W."/>
            <person name="Fraser C.M."/>
            <person name="Hyman R.W."/>
        </authorList>
    </citation>
    <scope>NUCLEOTIDE SEQUENCE [LARGE SCALE GENOMIC DNA]</scope>
    <source>
        <strain evidence="2">JEC21 / ATCC MYA-565</strain>
    </source>
</reference>
<dbReference type="AlphaFoldDB" id="Q5KPP9"/>
<sequence>MLSLEDHLRRERTVFRRLSSTMMMNDAAYSRRRKQIPSLSSLLAIFPQPLRILLVLFPFSPSLPIVYASLS</sequence>
<dbReference type="InParanoid" id="Q5KPP9"/>
<dbReference type="Proteomes" id="UP000002149">
    <property type="component" value="Chromosome 1"/>
</dbReference>
<dbReference type="VEuPathDB" id="FungiDB:CNA01980"/>
<dbReference type="KEGG" id="cne:CNA01980"/>
<organism evidence="1 2">
    <name type="scientific">Cryptococcus deneoformans (strain JEC21 / ATCC MYA-565)</name>
    <name type="common">Cryptococcus neoformans var. neoformans serotype D</name>
    <dbReference type="NCBI Taxonomy" id="214684"/>
    <lineage>
        <taxon>Eukaryota</taxon>
        <taxon>Fungi</taxon>
        <taxon>Dikarya</taxon>
        <taxon>Basidiomycota</taxon>
        <taxon>Agaricomycotina</taxon>
        <taxon>Tremellomycetes</taxon>
        <taxon>Tremellales</taxon>
        <taxon>Cryptococcaceae</taxon>
        <taxon>Cryptococcus</taxon>
        <taxon>Cryptococcus neoformans species complex</taxon>
    </lineage>
</organism>
<proteinExistence type="predicted"/>
<dbReference type="EMBL" id="AE017341">
    <property type="protein sequence ID" value="AAW41325.1"/>
    <property type="molecule type" value="Genomic_DNA"/>
</dbReference>
<evidence type="ECO:0000313" key="2">
    <source>
        <dbReference type="Proteomes" id="UP000002149"/>
    </source>
</evidence>